<evidence type="ECO:0000313" key="1">
    <source>
        <dbReference type="EMBL" id="OJG36106.1"/>
    </source>
</evidence>
<dbReference type="Proteomes" id="UP000183700">
    <property type="component" value="Unassembled WGS sequence"/>
</dbReference>
<name>A0A1L8SVY0_9ENTE</name>
<comment type="caution">
    <text evidence="1">The sequence shown here is derived from an EMBL/GenBank/DDBJ whole genome shotgun (WGS) entry which is preliminary data.</text>
</comment>
<dbReference type="AlphaFoldDB" id="A0A1L8SVY0"/>
<accession>A0A1L8SVY0</accession>
<sequence>MDEQYNRFGSIQNNIALKRSGRVRHVVKCFGSIQNNIALKHKTI</sequence>
<organism evidence="1 2">
    <name type="scientific">Enterococcus devriesei</name>
    <dbReference type="NCBI Taxonomy" id="319970"/>
    <lineage>
        <taxon>Bacteria</taxon>
        <taxon>Bacillati</taxon>
        <taxon>Bacillota</taxon>
        <taxon>Bacilli</taxon>
        <taxon>Lactobacillales</taxon>
        <taxon>Enterococcaceae</taxon>
        <taxon>Enterococcus</taxon>
    </lineage>
</organism>
<keyword evidence="2" id="KW-1185">Reference proteome</keyword>
<reference evidence="1 2" key="1">
    <citation type="submission" date="2014-12" db="EMBL/GenBank/DDBJ databases">
        <title>Draft genome sequences of 29 type strains of Enterococci.</title>
        <authorList>
            <person name="Zhong Z."/>
            <person name="Sun Z."/>
            <person name="Liu W."/>
            <person name="Zhang W."/>
            <person name="Zhang H."/>
        </authorList>
    </citation>
    <scope>NUCLEOTIDE SEQUENCE [LARGE SCALE GENOMIC DNA]</scope>
    <source>
        <strain evidence="1 2">DSM 22802</strain>
    </source>
</reference>
<evidence type="ECO:0000313" key="2">
    <source>
        <dbReference type="Proteomes" id="UP000183700"/>
    </source>
</evidence>
<gene>
    <name evidence="1" type="ORF">RV00_GL002250</name>
</gene>
<proteinExistence type="predicted"/>
<protein>
    <submittedName>
        <fullName evidence="1">Uncharacterized protein</fullName>
    </submittedName>
</protein>
<dbReference type="EMBL" id="JXKM01000004">
    <property type="protein sequence ID" value="OJG36106.1"/>
    <property type="molecule type" value="Genomic_DNA"/>
</dbReference>